<feature type="signal peptide" evidence="2">
    <location>
        <begin position="1"/>
        <end position="21"/>
    </location>
</feature>
<evidence type="ECO:0000259" key="3">
    <source>
        <dbReference type="Pfam" id="PF00144"/>
    </source>
</evidence>
<evidence type="ECO:0000256" key="2">
    <source>
        <dbReference type="SAM" id="SignalP"/>
    </source>
</evidence>
<keyword evidence="4" id="KW-0378">Hydrolase</keyword>
<organism evidence="4 5">
    <name type="scientific">Williamsia marianensis</name>
    <dbReference type="NCBI Taxonomy" id="85044"/>
    <lineage>
        <taxon>Bacteria</taxon>
        <taxon>Bacillati</taxon>
        <taxon>Actinomycetota</taxon>
        <taxon>Actinomycetes</taxon>
        <taxon>Mycobacteriales</taxon>
        <taxon>Nocardiaceae</taxon>
        <taxon>Williamsia</taxon>
    </lineage>
</organism>
<accession>A0A2G3PLE3</accession>
<dbReference type="Gene3D" id="3.40.710.10">
    <property type="entry name" value="DD-peptidase/beta-lactamase superfamily"/>
    <property type="match status" value="1"/>
</dbReference>
<evidence type="ECO:0000256" key="1">
    <source>
        <dbReference type="SAM" id="MobiDB-lite"/>
    </source>
</evidence>
<dbReference type="InterPro" id="IPR012338">
    <property type="entry name" value="Beta-lactam/transpept-like"/>
</dbReference>
<dbReference type="GO" id="GO:0004180">
    <property type="term" value="F:carboxypeptidase activity"/>
    <property type="evidence" value="ECO:0007669"/>
    <property type="project" value="UniProtKB-KW"/>
</dbReference>
<gene>
    <name evidence="4" type="ORF">CSW57_10115</name>
</gene>
<dbReference type="PROSITE" id="PS51257">
    <property type="entry name" value="PROKAR_LIPOPROTEIN"/>
    <property type="match status" value="1"/>
</dbReference>
<dbReference type="PANTHER" id="PTHR46825">
    <property type="entry name" value="D-ALANYL-D-ALANINE-CARBOXYPEPTIDASE/ENDOPEPTIDASE AMPH"/>
    <property type="match status" value="1"/>
</dbReference>
<reference evidence="4 5" key="1">
    <citation type="submission" date="2017-10" db="EMBL/GenBank/DDBJ databases">
        <title>The draft genome sequence of Williamsia sp. BULT 1.1 isolated from the semi-arid grassland soils from South Africa.</title>
        <authorList>
            <person name="Kabwe M.H."/>
            <person name="Govender N."/>
            <person name="Mutseka Lunga P."/>
            <person name="Vikram S."/>
            <person name="Makhalanyane T.P."/>
        </authorList>
    </citation>
    <scope>NUCLEOTIDE SEQUENCE [LARGE SCALE GENOMIC DNA]</scope>
    <source>
        <strain evidence="4 5">BULT 1.1</strain>
    </source>
</reference>
<sequence>MIRAGKLMGTSLVAVCVIATACSTSTDSNSQSSASTPAGSTSATSPTSAPPEFAATLTPLIEKTMADNVIPGSVVMVSWPGHGDWSRAFGTRTIGANEPMAVDDHFRVGSNTKTMTSTVILQLVQEGKLALDDPIGKYIPGVPNGDRITVAQLSEMRSGLYSYTLDPGFNATLDADPGKVWRPQELLDIAFSHEVQFEPGARFDYCNTNIVLLGLLIEQLTGKTASEAFAERIFEPLGLKNTSLPPPADAAIPDPHPNGYSFGTNVSTINTYELPAAEQPLALNGTLKPNNETDANPSWAWTAGGAISTMGDLATYVRALVGGGLLDQQMQQIRLASITPTDPGNPAAAGYGLGIARFGPELTGHDGQIPGFMTFMGHDPKTGLTITIGTNLATVPTGEGSALTILKAIMPVFYGEGSVPGADPAAAPSSATPPTSTTEPATPSPGG</sequence>
<feature type="region of interest" description="Disordered" evidence="1">
    <location>
        <begin position="419"/>
        <end position="447"/>
    </location>
</feature>
<feature type="chain" id="PRO_5038683936" evidence="2">
    <location>
        <begin position="22"/>
        <end position="447"/>
    </location>
</feature>
<dbReference type="InterPro" id="IPR001466">
    <property type="entry name" value="Beta-lactam-related"/>
</dbReference>
<evidence type="ECO:0000313" key="4">
    <source>
        <dbReference type="EMBL" id="PHV66648.1"/>
    </source>
</evidence>
<dbReference type="AlphaFoldDB" id="A0A2G3PLE3"/>
<evidence type="ECO:0000313" key="5">
    <source>
        <dbReference type="Proteomes" id="UP000225108"/>
    </source>
</evidence>
<feature type="domain" description="Beta-lactamase-related" evidence="3">
    <location>
        <begin position="60"/>
        <end position="394"/>
    </location>
</feature>
<dbReference type="PANTHER" id="PTHR46825:SF7">
    <property type="entry name" value="D-ALANYL-D-ALANINE CARBOXYPEPTIDASE"/>
    <property type="match status" value="1"/>
</dbReference>
<feature type="compositionally biased region" description="Low complexity" evidence="1">
    <location>
        <begin position="424"/>
        <end position="441"/>
    </location>
</feature>
<dbReference type="SUPFAM" id="SSF56601">
    <property type="entry name" value="beta-lactamase/transpeptidase-like"/>
    <property type="match status" value="1"/>
</dbReference>
<dbReference type="EMBL" id="PEBD01000008">
    <property type="protein sequence ID" value="PHV66648.1"/>
    <property type="molecule type" value="Genomic_DNA"/>
</dbReference>
<dbReference type="InterPro" id="IPR050491">
    <property type="entry name" value="AmpC-like"/>
</dbReference>
<keyword evidence="2" id="KW-0732">Signal</keyword>
<dbReference type="Proteomes" id="UP000225108">
    <property type="component" value="Unassembled WGS sequence"/>
</dbReference>
<dbReference type="Pfam" id="PF00144">
    <property type="entry name" value="Beta-lactamase"/>
    <property type="match status" value="1"/>
</dbReference>
<keyword evidence="4" id="KW-0121">Carboxypeptidase</keyword>
<comment type="caution">
    <text evidence="4">The sequence shown here is derived from an EMBL/GenBank/DDBJ whole genome shotgun (WGS) entry which is preliminary data.</text>
</comment>
<feature type="region of interest" description="Disordered" evidence="1">
    <location>
        <begin position="25"/>
        <end position="51"/>
    </location>
</feature>
<keyword evidence="4" id="KW-0645">Protease</keyword>
<proteinExistence type="predicted"/>
<name>A0A2G3PLE3_WILMA</name>
<protein>
    <submittedName>
        <fullName evidence="4">D-alanyl-D-alanine carboxypeptidase</fullName>
    </submittedName>
</protein>